<dbReference type="InterPro" id="IPR010432">
    <property type="entry name" value="RDD"/>
</dbReference>
<keyword evidence="4 6" id="KW-0472">Membrane</keyword>
<keyword evidence="2 6" id="KW-0812">Transmembrane</keyword>
<dbReference type="AlphaFoldDB" id="A0A327YXX4"/>
<sequence length="296" mass="31743">MFTVRVTVLGGERVVNAEAVALDVRPARLGSRALALGFDICVQAVLALLLLLLTSVTLRALPPSWVDDALFDATWRIAVVIVVLGYPTVIETMTNGRSPGKMVVGLRVIREDGGPIRVRHAFTRSLVGFAIEWPGLLFPLVTWVVSLGTMLGSAQGRRLGDLAAGTIVVHVRRPYPWLHVPPMPPPLAGWAAVADLSAVSDDLALSVRQYLSRAHLLRDPHRSRLRHELASEVSAKTHPSPPPGTPPDAYLSAVLAERRRRAEGALSAGRNLSHQVLLPAEPPGAPIRSASPTPGP</sequence>
<dbReference type="GO" id="GO:0016020">
    <property type="term" value="C:membrane"/>
    <property type="evidence" value="ECO:0007669"/>
    <property type="project" value="UniProtKB-SubCell"/>
</dbReference>
<evidence type="ECO:0000256" key="5">
    <source>
        <dbReference type="SAM" id="MobiDB-lite"/>
    </source>
</evidence>
<keyword evidence="3 6" id="KW-1133">Transmembrane helix</keyword>
<evidence type="ECO:0000259" key="7">
    <source>
        <dbReference type="Pfam" id="PF06271"/>
    </source>
</evidence>
<dbReference type="Pfam" id="PF06271">
    <property type="entry name" value="RDD"/>
    <property type="match status" value="1"/>
</dbReference>
<feature type="transmembrane region" description="Helical" evidence="6">
    <location>
        <begin position="73"/>
        <end position="93"/>
    </location>
</feature>
<dbReference type="Proteomes" id="UP000249341">
    <property type="component" value="Unassembled WGS sequence"/>
</dbReference>
<comment type="subcellular location">
    <subcellularLocation>
        <location evidence="1">Membrane</location>
        <topology evidence="1">Multi-pass membrane protein</topology>
    </subcellularLocation>
</comment>
<proteinExistence type="predicted"/>
<evidence type="ECO:0000313" key="8">
    <source>
        <dbReference type="EMBL" id="RAK26265.1"/>
    </source>
</evidence>
<evidence type="ECO:0000256" key="2">
    <source>
        <dbReference type="ARBA" id="ARBA00022692"/>
    </source>
</evidence>
<keyword evidence="9" id="KW-1185">Reference proteome</keyword>
<accession>A0A327YXX4</accession>
<feature type="domain" description="RDD" evidence="7">
    <location>
        <begin position="27"/>
        <end position="165"/>
    </location>
</feature>
<evidence type="ECO:0000256" key="3">
    <source>
        <dbReference type="ARBA" id="ARBA00022989"/>
    </source>
</evidence>
<comment type="caution">
    <text evidence="8">The sequence shown here is derived from an EMBL/GenBank/DDBJ whole genome shotgun (WGS) entry which is preliminary data.</text>
</comment>
<dbReference type="PANTHER" id="PTHR38480">
    <property type="entry name" value="SLR0254 PROTEIN"/>
    <property type="match status" value="1"/>
</dbReference>
<feature type="region of interest" description="Disordered" evidence="5">
    <location>
        <begin position="262"/>
        <end position="296"/>
    </location>
</feature>
<evidence type="ECO:0000256" key="1">
    <source>
        <dbReference type="ARBA" id="ARBA00004141"/>
    </source>
</evidence>
<feature type="transmembrane region" description="Helical" evidence="6">
    <location>
        <begin position="33"/>
        <end position="53"/>
    </location>
</feature>
<evidence type="ECO:0000256" key="4">
    <source>
        <dbReference type="ARBA" id="ARBA00023136"/>
    </source>
</evidence>
<dbReference type="PANTHER" id="PTHR38480:SF1">
    <property type="entry name" value="SLR0254 PROTEIN"/>
    <property type="match status" value="1"/>
</dbReference>
<protein>
    <submittedName>
        <fullName evidence="8">Putative RDD family membrane protein YckC</fullName>
    </submittedName>
</protein>
<reference evidence="8 9" key="1">
    <citation type="submission" date="2018-06" db="EMBL/GenBank/DDBJ databases">
        <title>Genomic Encyclopedia of Type Strains, Phase III (KMG-III): the genomes of soil and plant-associated and newly described type strains.</title>
        <authorList>
            <person name="Whitman W."/>
        </authorList>
    </citation>
    <scope>NUCLEOTIDE SEQUENCE [LARGE SCALE GENOMIC DNA]</scope>
    <source>
        <strain evidence="8 9">CGMCC 4.7090</strain>
    </source>
</reference>
<organism evidence="8 9">
    <name type="scientific">Actinoplanes lutulentus</name>
    <dbReference type="NCBI Taxonomy" id="1287878"/>
    <lineage>
        <taxon>Bacteria</taxon>
        <taxon>Bacillati</taxon>
        <taxon>Actinomycetota</taxon>
        <taxon>Actinomycetes</taxon>
        <taxon>Micromonosporales</taxon>
        <taxon>Micromonosporaceae</taxon>
        <taxon>Actinoplanes</taxon>
    </lineage>
</organism>
<dbReference type="EMBL" id="QLMJ01000028">
    <property type="protein sequence ID" value="RAK26265.1"/>
    <property type="molecule type" value="Genomic_DNA"/>
</dbReference>
<gene>
    <name evidence="8" type="ORF">B0I29_128115</name>
</gene>
<name>A0A327YXX4_9ACTN</name>
<evidence type="ECO:0000313" key="9">
    <source>
        <dbReference type="Proteomes" id="UP000249341"/>
    </source>
</evidence>
<evidence type="ECO:0000256" key="6">
    <source>
        <dbReference type="SAM" id="Phobius"/>
    </source>
</evidence>
<feature type="region of interest" description="Disordered" evidence="5">
    <location>
        <begin position="227"/>
        <end position="249"/>
    </location>
</feature>